<dbReference type="PANTHER" id="PTHR31900">
    <property type="entry name" value="F-BOX/RNI SUPERFAMILY PROTEIN-RELATED"/>
    <property type="match status" value="1"/>
</dbReference>
<accession>A0ABQ7NS63</accession>
<dbReference type="SUPFAM" id="SSF52047">
    <property type="entry name" value="RNI-like"/>
    <property type="match status" value="1"/>
</dbReference>
<dbReference type="Pfam" id="PF07723">
    <property type="entry name" value="LRR_2"/>
    <property type="match status" value="1"/>
</dbReference>
<evidence type="ECO:0000313" key="3">
    <source>
        <dbReference type="Proteomes" id="UP000823674"/>
    </source>
</evidence>
<dbReference type="Gene3D" id="3.80.10.10">
    <property type="entry name" value="Ribonuclease Inhibitor"/>
    <property type="match status" value="1"/>
</dbReference>
<dbReference type="InterPro" id="IPR013101">
    <property type="entry name" value="LRR_PRU1-like"/>
</dbReference>
<sequence length="221" mass="25091">MYSITIVCRVFVGSTSLESVSLPCLKTMRLENNTYADEACLELLISSCPVLEDFSFVRMPGSCGVNVLRVHSKTLTSLTIKTCVHDYDFQNNDRISVVRVLINAPRLKYLSLCDFISECKTISNLGSLTKVNLGRRAPDHFFTSISQVRDMKISDSAFRNLSRSLSWEKKIIFTHVPQCFMSSLEFVEIAGTFRGLPGEMELVEYFAENSVVLKKKKKQRY</sequence>
<dbReference type="PANTHER" id="PTHR31900:SF33">
    <property type="entry name" value="PROTEIN WITH RNI-LIKE_FBD-LIKE DOMAIN"/>
    <property type="match status" value="1"/>
</dbReference>
<comment type="caution">
    <text evidence="2">The sequence shown here is derived from an EMBL/GenBank/DDBJ whole genome shotgun (WGS) entry which is preliminary data.</text>
</comment>
<dbReference type="InterPro" id="IPR032675">
    <property type="entry name" value="LRR_dom_sf"/>
</dbReference>
<evidence type="ECO:0000259" key="1">
    <source>
        <dbReference type="Pfam" id="PF08387"/>
    </source>
</evidence>
<feature type="domain" description="FBD" evidence="1">
    <location>
        <begin position="175"/>
        <end position="215"/>
    </location>
</feature>
<dbReference type="InterPro" id="IPR006566">
    <property type="entry name" value="FBD"/>
</dbReference>
<dbReference type="InterPro" id="IPR050232">
    <property type="entry name" value="FBL13/AtMIF1-like"/>
</dbReference>
<dbReference type="EMBL" id="JADBGQ010000001">
    <property type="protein sequence ID" value="KAG5412986.1"/>
    <property type="molecule type" value="Genomic_DNA"/>
</dbReference>
<dbReference type="Proteomes" id="UP000823674">
    <property type="component" value="Chromosome A01"/>
</dbReference>
<name>A0ABQ7NS63_BRACM</name>
<proteinExistence type="predicted"/>
<protein>
    <recommendedName>
        <fullName evidence="1">FBD domain-containing protein</fullName>
    </recommendedName>
</protein>
<gene>
    <name evidence="2" type="primary">A01p006320.1_BraROA</name>
    <name evidence="2" type="ORF">IGI04_000553</name>
</gene>
<organism evidence="2 3">
    <name type="scientific">Brassica rapa subsp. trilocularis</name>
    <dbReference type="NCBI Taxonomy" id="1813537"/>
    <lineage>
        <taxon>Eukaryota</taxon>
        <taxon>Viridiplantae</taxon>
        <taxon>Streptophyta</taxon>
        <taxon>Embryophyta</taxon>
        <taxon>Tracheophyta</taxon>
        <taxon>Spermatophyta</taxon>
        <taxon>Magnoliopsida</taxon>
        <taxon>eudicotyledons</taxon>
        <taxon>Gunneridae</taxon>
        <taxon>Pentapetalae</taxon>
        <taxon>rosids</taxon>
        <taxon>malvids</taxon>
        <taxon>Brassicales</taxon>
        <taxon>Brassicaceae</taxon>
        <taxon>Brassiceae</taxon>
        <taxon>Brassica</taxon>
    </lineage>
</organism>
<dbReference type="Pfam" id="PF08387">
    <property type="entry name" value="FBD"/>
    <property type="match status" value="1"/>
</dbReference>
<keyword evidence="3" id="KW-1185">Reference proteome</keyword>
<evidence type="ECO:0000313" key="2">
    <source>
        <dbReference type="EMBL" id="KAG5412986.1"/>
    </source>
</evidence>
<reference evidence="2 3" key="1">
    <citation type="submission" date="2021-03" db="EMBL/GenBank/DDBJ databases">
        <authorList>
            <person name="King G.J."/>
            <person name="Bancroft I."/>
            <person name="Baten A."/>
            <person name="Bloomfield J."/>
            <person name="Borpatragohain P."/>
            <person name="He Z."/>
            <person name="Irish N."/>
            <person name="Irwin J."/>
            <person name="Liu K."/>
            <person name="Mauleon R.P."/>
            <person name="Moore J."/>
            <person name="Morris R."/>
            <person name="Ostergaard L."/>
            <person name="Wang B."/>
            <person name="Wells R."/>
        </authorList>
    </citation>
    <scope>NUCLEOTIDE SEQUENCE [LARGE SCALE GENOMIC DNA]</scope>
    <source>
        <strain evidence="2">R-o-18</strain>
        <tissue evidence="2">Leaf</tissue>
    </source>
</reference>